<dbReference type="InterPro" id="IPR000719">
    <property type="entry name" value="Prot_kinase_dom"/>
</dbReference>
<dbReference type="Pfam" id="PF03109">
    <property type="entry name" value="ABC1"/>
    <property type="match status" value="1"/>
</dbReference>
<feature type="domain" description="Protein kinase" evidence="2">
    <location>
        <begin position="99"/>
        <end position="457"/>
    </location>
</feature>
<dbReference type="GO" id="GO:0005524">
    <property type="term" value="F:ATP binding"/>
    <property type="evidence" value="ECO:0007669"/>
    <property type="project" value="InterPro"/>
</dbReference>
<evidence type="ECO:0000259" key="2">
    <source>
        <dbReference type="PROSITE" id="PS50011"/>
    </source>
</evidence>
<dbReference type="GO" id="GO:0004672">
    <property type="term" value="F:protein kinase activity"/>
    <property type="evidence" value="ECO:0007669"/>
    <property type="project" value="InterPro"/>
</dbReference>
<evidence type="ECO:0000313" key="4">
    <source>
        <dbReference type="Proteomes" id="UP000034471"/>
    </source>
</evidence>
<protein>
    <submittedName>
        <fullName evidence="3">ABC-1 domain-containing protein</fullName>
    </submittedName>
</protein>
<dbReference type="Gene3D" id="1.10.510.10">
    <property type="entry name" value="Transferase(Phosphotransferase) domain 1"/>
    <property type="match status" value="1"/>
</dbReference>
<evidence type="ECO:0000313" key="3">
    <source>
        <dbReference type="EMBL" id="KKQ36502.1"/>
    </source>
</evidence>
<dbReference type="InterPro" id="IPR004147">
    <property type="entry name" value="ABC1_dom"/>
</dbReference>
<dbReference type="PROSITE" id="PS50011">
    <property type="entry name" value="PROTEIN_KINASE_DOM"/>
    <property type="match status" value="1"/>
</dbReference>
<dbReference type="PANTHER" id="PTHR10566">
    <property type="entry name" value="CHAPERONE-ACTIVITY OF BC1 COMPLEX CABC1 -RELATED"/>
    <property type="match status" value="1"/>
</dbReference>
<dbReference type="PANTHER" id="PTHR10566:SF113">
    <property type="entry name" value="PROTEIN ACTIVITY OF BC1 COMPLEX KINASE 7, CHLOROPLASTIC"/>
    <property type="match status" value="1"/>
</dbReference>
<organism evidence="3 4">
    <name type="scientific">Candidatus Roizmanbacteria bacterium GW2011_GWA2_37_7</name>
    <dbReference type="NCBI Taxonomy" id="1618481"/>
    <lineage>
        <taxon>Bacteria</taxon>
        <taxon>Candidatus Roizmaniibacteriota</taxon>
    </lineage>
</organism>
<dbReference type="CDD" id="cd05121">
    <property type="entry name" value="ABC1_ADCK3-like"/>
    <property type="match status" value="1"/>
</dbReference>
<dbReference type="Proteomes" id="UP000034471">
    <property type="component" value="Unassembled WGS sequence"/>
</dbReference>
<reference evidence="3 4" key="1">
    <citation type="journal article" date="2015" name="Nature">
        <title>rRNA introns, odd ribosomes, and small enigmatic genomes across a large radiation of phyla.</title>
        <authorList>
            <person name="Brown C.T."/>
            <person name="Hug L.A."/>
            <person name="Thomas B.C."/>
            <person name="Sharon I."/>
            <person name="Castelle C.J."/>
            <person name="Singh A."/>
            <person name="Wilkins M.J."/>
            <person name="Williams K.H."/>
            <person name="Banfield J.F."/>
        </authorList>
    </citation>
    <scope>NUCLEOTIDE SEQUENCE [LARGE SCALE GENOMIC DNA]</scope>
</reference>
<sequence length="457" mass="51836">MRLLQIIKELSVLIFKTKPWDKERFATKSNAILIRKVLERLGSVFIKFGQMLALRPDFISPVFCDELYSLLDNVPPFDSTLATTILKKELGNNYSKILEFESIPVASASFAQVHKAKLKNGDILAVKIQRPDVYSLVQKDLAIMRFLAKSFDVLFQPTNLLARIVDEFESWTQDELDYAIEAKNIEKFNTVAALVGDGIRGPKVYTELSTSKILTMEYMEGYGLAQIIGFVRQKNTKKLKEIGFNGKQIINKLIRNILETSHVHGFFHADPHPANIIFTPNGELVFIDFGIVGSLSKKERVLVLRYFRELLSGKADQSLDSLLTLCGQPVLVNIEEIRNKYRVLIDKFMDTIEAKTYLEQQIKSGPILAETLNLLQKNGVKMPVGIVRYFKSFETVEGLIFALYPELQIKDMVKEFRRVSIVNIVDALPTSLGEKNINNIVLGVIDSLEKNLVLNDK</sequence>
<accession>A0A0G0H2V8</accession>
<dbReference type="STRING" id="1618481.US54_C0065G0007"/>
<dbReference type="InterPro" id="IPR011009">
    <property type="entry name" value="Kinase-like_dom_sf"/>
</dbReference>
<dbReference type="AlphaFoldDB" id="A0A0G0H2V8"/>
<name>A0A0G0H2V8_9BACT</name>
<dbReference type="EMBL" id="LBTJ01000065">
    <property type="protein sequence ID" value="KKQ36502.1"/>
    <property type="molecule type" value="Genomic_DNA"/>
</dbReference>
<dbReference type="SUPFAM" id="SSF56112">
    <property type="entry name" value="Protein kinase-like (PK-like)"/>
    <property type="match status" value="1"/>
</dbReference>
<proteinExistence type="inferred from homology"/>
<gene>
    <name evidence="3" type="ORF">US54_C0065G0007</name>
</gene>
<comment type="caution">
    <text evidence="3">The sequence shown here is derived from an EMBL/GenBank/DDBJ whole genome shotgun (WGS) entry which is preliminary data.</text>
</comment>
<comment type="similarity">
    <text evidence="1">Belongs to the protein kinase superfamily. ADCK protein kinase family.</text>
</comment>
<evidence type="ECO:0000256" key="1">
    <source>
        <dbReference type="ARBA" id="ARBA00009670"/>
    </source>
</evidence>
<dbReference type="InterPro" id="IPR050154">
    <property type="entry name" value="UbiB_kinase"/>
</dbReference>